<keyword evidence="4" id="KW-1003">Cell membrane</keyword>
<evidence type="ECO:0000256" key="1">
    <source>
        <dbReference type="ARBA" id="ARBA00004651"/>
    </source>
</evidence>
<keyword evidence="6 8" id="KW-1133">Transmembrane helix</keyword>
<sequence>MMHYSLLEFKSQFIPFGYADDRNHQSTILASTLALCIASFMVFANLHGMQPLLPLVATSLELSELAVSRTYTIATLVLGFSLLFYGPLSDVVGRRGIIVFTLIGVMLVSVLLFFARDYSSLFWLRAVQGFFLAGVPAVAIAYMGDEFTPKAMMTAVGLYIAGNSLGGVSGRILGGIVGDWLGWPAVFLMLTGLSCCCIALVAWLLPPSQHFKPKAFSLLGMLKDLALHVSNPKLLMAYIIGGLNFFIFLNQYTYITFVLAEPPYALPASILGLLFLTYLTGTAGSMVSGRIAQRFSSPLCMSVGILILMLGTALTLNDSLWAIVLGFFINSFGFFFTHSVASSWVSRHAHTARASASALYLVFYYVGASAGGYYLYPFWQAQGWSGVVLGSMIVFTLTLICSLILLYWQRKETFSH</sequence>
<feature type="transmembrane region" description="Helical" evidence="8">
    <location>
        <begin position="156"/>
        <end position="177"/>
    </location>
</feature>
<keyword evidence="7 8" id="KW-0472">Membrane</keyword>
<organism evidence="10 11">
    <name type="scientific">Nitrincola nitratireducens</name>
    <dbReference type="NCBI Taxonomy" id="1229521"/>
    <lineage>
        <taxon>Bacteria</taxon>
        <taxon>Pseudomonadati</taxon>
        <taxon>Pseudomonadota</taxon>
        <taxon>Gammaproteobacteria</taxon>
        <taxon>Oceanospirillales</taxon>
        <taxon>Oceanospirillaceae</taxon>
        <taxon>Nitrincola</taxon>
    </lineage>
</organism>
<evidence type="ECO:0000256" key="4">
    <source>
        <dbReference type="ARBA" id="ARBA00022475"/>
    </source>
</evidence>
<feature type="transmembrane region" description="Helical" evidence="8">
    <location>
        <begin position="234"/>
        <end position="252"/>
    </location>
</feature>
<dbReference type="PANTHER" id="PTHR43271:SF1">
    <property type="entry name" value="INNER MEMBRANE TRANSPORT PROTEIN YNFM"/>
    <property type="match status" value="1"/>
</dbReference>
<dbReference type="SUPFAM" id="SSF103473">
    <property type="entry name" value="MFS general substrate transporter"/>
    <property type="match status" value="1"/>
</dbReference>
<dbReference type="Gene3D" id="1.20.1250.20">
    <property type="entry name" value="MFS general substrate transporter like domains"/>
    <property type="match status" value="1"/>
</dbReference>
<reference evidence="11" key="1">
    <citation type="submission" date="2012-11" db="EMBL/GenBank/DDBJ databases">
        <authorList>
            <person name="Singh A."/>
            <person name="Pinnaka A.K."/>
            <person name="Vaidya B."/>
        </authorList>
    </citation>
    <scope>NUCLEOTIDE SEQUENCE [LARGE SCALE GENOMIC DNA]</scope>
    <source>
        <strain evidence="11">AK23</strain>
    </source>
</reference>
<evidence type="ECO:0000256" key="6">
    <source>
        <dbReference type="ARBA" id="ARBA00022989"/>
    </source>
</evidence>
<feature type="transmembrane region" description="Helical" evidence="8">
    <location>
        <begin position="121"/>
        <end position="144"/>
    </location>
</feature>
<evidence type="ECO:0000256" key="7">
    <source>
        <dbReference type="ARBA" id="ARBA00023136"/>
    </source>
</evidence>
<dbReference type="AlphaFoldDB" id="W9V1Y4"/>
<dbReference type="Proteomes" id="UP000019464">
    <property type="component" value="Unassembled WGS sequence"/>
</dbReference>
<keyword evidence="5 8" id="KW-0812">Transmembrane</keyword>
<feature type="transmembrane region" description="Helical" evidence="8">
    <location>
        <begin position="183"/>
        <end position="205"/>
    </location>
</feature>
<keyword evidence="3" id="KW-0813">Transport</keyword>
<dbReference type="PANTHER" id="PTHR43271">
    <property type="entry name" value="BLL2771 PROTEIN"/>
    <property type="match status" value="1"/>
</dbReference>
<evidence type="ECO:0000259" key="9">
    <source>
        <dbReference type="PROSITE" id="PS50850"/>
    </source>
</evidence>
<dbReference type="PROSITE" id="PS50850">
    <property type="entry name" value="MFS"/>
    <property type="match status" value="1"/>
</dbReference>
<feature type="transmembrane region" description="Helical" evidence="8">
    <location>
        <begin position="97"/>
        <end position="115"/>
    </location>
</feature>
<dbReference type="CDD" id="cd17324">
    <property type="entry name" value="MFS_NepI_like"/>
    <property type="match status" value="1"/>
</dbReference>
<comment type="caution">
    <text evidence="10">The sequence shown here is derived from an EMBL/GenBank/DDBJ whole genome shotgun (WGS) entry which is preliminary data.</text>
</comment>
<proteinExistence type="inferred from homology"/>
<dbReference type="RefSeq" id="WP_337588622.1">
    <property type="nucleotide sequence ID" value="NZ_AONB01000009.1"/>
</dbReference>
<dbReference type="InterPro" id="IPR036259">
    <property type="entry name" value="MFS_trans_sf"/>
</dbReference>
<dbReference type="GO" id="GO:0005886">
    <property type="term" value="C:plasma membrane"/>
    <property type="evidence" value="ECO:0007669"/>
    <property type="project" value="UniProtKB-SubCell"/>
</dbReference>
<dbReference type="Pfam" id="PF07690">
    <property type="entry name" value="MFS_1"/>
    <property type="match status" value="1"/>
</dbReference>
<accession>W9V1Y4</accession>
<keyword evidence="11" id="KW-1185">Reference proteome</keyword>
<comment type="similarity">
    <text evidence="2">Belongs to the major facilitator superfamily.</text>
</comment>
<protein>
    <submittedName>
        <fullName evidence="10">Inner membrane transport protein ynfM</fullName>
    </submittedName>
</protein>
<name>W9V1Y4_9GAMM</name>
<comment type="subcellular location">
    <subcellularLocation>
        <location evidence="1">Cell membrane</location>
        <topology evidence="1">Multi-pass membrane protein</topology>
    </subcellularLocation>
</comment>
<feature type="domain" description="Major facilitator superfamily (MFS) profile" evidence="9">
    <location>
        <begin position="31"/>
        <end position="414"/>
    </location>
</feature>
<feature type="transmembrane region" description="Helical" evidence="8">
    <location>
        <begin position="66"/>
        <end position="85"/>
    </location>
</feature>
<feature type="transmembrane region" description="Helical" evidence="8">
    <location>
        <begin position="295"/>
        <end position="314"/>
    </location>
</feature>
<feature type="transmembrane region" description="Helical" evidence="8">
    <location>
        <begin position="28"/>
        <end position="46"/>
    </location>
</feature>
<dbReference type="InterPro" id="IPR020846">
    <property type="entry name" value="MFS_dom"/>
</dbReference>
<feature type="transmembrane region" description="Helical" evidence="8">
    <location>
        <begin position="357"/>
        <end position="376"/>
    </location>
</feature>
<dbReference type="PATRIC" id="fig|1229521.3.peg.2084"/>
<feature type="transmembrane region" description="Helical" evidence="8">
    <location>
        <begin position="320"/>
        <end position="345"/>
    </location>
</feature>
<evidence type="ECO:0000256" key="2">
    <source>
        <dbReference type="ARBA" id="ARBA00008335"/>
    </source>
</evidence>
<dbReference type="STRING" id="1229521.D791_02059"/>
<dbReference type="GO" id="GO:0022857">
    <property type="term" value="F:transmembrane transporter activity"/>
    <property type="evidence" value="ECO:0007669"/>
    <property type="project" value="InterPro"/>
</dbReference>
<evidence type="ECO:0000313" key="11">
    <source>
        <dbReference type="Proteomes" id="UP000019464"/>
    </source>
</evidence>
<evidence type="ECO:0000256" key="3">
    <source>
        <dbReference type="ARBA" id="ARBA00022448"/>
    </source>
</evidence>
<dbReference type="InterPro" id="IPR011701">
    <property type="entry name" value="MFS"/>
</dbReference>
<feature type="transmembrane region" description="Helical" evidence="8">
    <location>
        <begin position="264"/>
        <end position="283"/>
    </location>
</feature>
<reference evidence="10 11" key="2">
    <citation type="journal article" date="2015" name="Syst. Appl. Microbiol.">
        <title>Nitrincola nitratireducens sp. nov. isolated from a haloalkaline crater lake.</title>
        <authorList>
            <person name="Singh A."/>
            <person name="Vaidya B."/>
            <person name="Tanuku N.R."/>
            <person name="Pinnaka A.K."/>
        </authorList>
    </citation>
    <scope>NUCLEOTIDE SEQUENCE [LARGE SCALE GENOMIC DNA]</scope>
    <source>
        <strain evidence="10 11">AK23</strain>
    </source>
</reference>
<evidence type="ECO:0000256" key="5">
    <source>
        <dbReference type="ARBA" id="ARBA00022692"/>
    </source>
</evidence>
<evidence type="ECO:0000256" key="8">
    <source>
        <dbReference type="SAM" id="Phobius"/>
    </source>
</evidence>
<dbReference type="EMBL" id="AONB01000009">
    <property type="protein sequence ID" value="EXJ10961.1"/>
    <property type="molecule type" value="Genomic_DNA"/>
</dbReference>
<gene>
    <name evidence="10" type="primary">ynfM</name>
    <name evidence="10" type="ORF">D791_02059</name>
</gene>
<feature type="transmembrane region" description="Helical" evidence="8">
    <location>
        <begin position="388"/>
        <end position="408"/>
    </location>
</feature>
<evidence type="ECO:0000313" key="10">
    <source>
        <dbReference type="EMBL" id="EXJ10961.1"/>
    </source>
</evidence>